<dbReference type="Proteomes" id="UP000676336">
    <property type="component" value="Unassembled WGS sequence"/>
</dbReference>
<dbReference type="AlphaFoldDB" id="A0A8S2V0X1"/>
<name>A0A8S2V0X1_9BILA</name>
<organism evidence="2 3">
    <name type="scientific">Rotaria magnacalcarata</name>
    <dbReference type="NCBI Taxonomy" id="392030"/>
    <lineage>
        <taxon>Eukaryota</taxon>
        <taxon>Metazoa</taxon>
        <taxon>Spiralia</taxon>
        <taxon>Gnathifera</taxon>
        <taxon>Rotifera</taxon>
        <taxon>Eurotatoria</taxon>
        <taxon>Bdelloidea</taxon>
        <taxon>Philodinida</taxon>
        <taxon>Philodinidae</taxon>
        <taxon>Rotaria</taxon>
    </lineage>
</organism>
<feature type="non-terminal residue" evidence="2">
    <location>
        <position position="1"/>
    </location>
</feature>
<feature type="region of interest" description="Disordered" evidence="1">
    <location>
        <begin position="1"/>
        <end position="29"/>
    </location>
</feature>
<feature type="non-terminal residue" evidence="2">
    <location>
        <position position="29"/>
    </location>
</feature>
<comment type="caution">
    <text evidence="2">The sequence shown here is derived from an EMBL/GenBank/DDBJ whole genome shotgun (WGS) entry which is preliminary data.</text>
</comment>
<dbReference type="InterPro" id="IPR001326">
    <property type="entry name" value="Transl_elong_EF1B_B/D_CS"/>
</dbReference>
<evidence type="ECO:0000313" key="3">
    <source>
        <dbReference type="Proteomes" id="UP000676336"/>
    </source>
</evidence>
<evidence type="ECO:0000313" key="2">
    <source>
        <dbReference type="EMBL" id="CAF4369521.1"/>
    </source>
</evidence>
<gene>
    <name evidence="2" type="ORF">SMN809_LOCUS29073</name>
</gene>
<reference evidence="2" key="1">
    <citation type="submission" date="2021-02" db="EMBL/GenBank/DDBJ databases">
        <authorList>
            <person name="Nowell W R."/>
        </authorList>
    </citation>
    <scope>NUCLEOTIDE SEQUENCE</scope>
</reference>
<evidence type="ECO:0000256" key="1">
    <source>
        <dbReference type="SAM" id="MobiDB-lite"/>
    </source>
</evidence>
<sequence length="29" mass="3005">KSAEPKPAAAPAADDDDIDLFGSDDEEQS</sequence>
<accession>A0A8S2V0X1</accession>
<dbReference type="EMBL" id="CAJOBI010050517">
    <property type="protein sequence ID" value="CAF4369521.1"/>
    <property type="molecule type" value="Genomic_DNA"/>
</dbReference>
<protein>
    <submittedName>
        <fullName evidence="2">Uncharacterized protein</fullName>
    </submittedName>
</protein>
<dbReference type="PROSITE" id="PS00824">
    <property type="entry name" value="EF1BD_1"/>
    <property type="match status" value="1"/>
</dbReference>
<proteinExistence type="predicted"/>
<feature type="compositionally biased region" description="Acidic residues" evidence="1">
    <location>
        <begin position="13"/>
        <end position="29"/>
    </location>
</feature>
<dbReference type="GO" id="GO:0003746">
    <property type="term" value="F:translation elongation factor activity"/>
    <property type="evidence" value="ECO:0007669"/>
    <property type="project" value="InterPro"/>
</dbReference>